<evidence type="ECO:0000313" key="3">
    <source>
        <dbReference type="Proteomes" id="UP000652761"/>
    </source>
</evidence>
<protein>
    <submittedName>
        <fullName evidence="2">Uncharacterized protein</fullName>
    </submittedName>
</protein>
<dbReference type="InterPro" id="IPR012876">
    <property type="entry name" value="DUF1677_pln"/>
</dbReference>
<feature type="non-terminal residue" evidence="2">
    <location>
        <position position="1"/>
    </location>
</feature>
<gene>
    <name evidence="2" type="ORF">Taro_038177</name>
</gene>
<dbReference type="PANTHER" id="PTHR33108:SF2">
    <property type="entry name" value="OS03G0665700 PROTEIN"/>
    <property type="match status" value="1"/>
</dbReference>
<dbReference type="Proteomes" id="UP000652761">
    <property type="component" value="Unassembled WGS sequence"/>
</dbReference>
<dbReference type="OrthoDB" id="1911663at2759"/>
<evidence type="ECO:0000256" key="1">
    <source>
        <dbReference type="SAM" id="MobiDB-lite"/>
    </source>
</evidence>
<proteinExistence type="predicted"/>
<dbReference type="PANTHER" id="PTHR33108">
    <property type="entry name" value="OS01G0745000 PROTEIN"/>
    <property type="match status" value="1"/>
</dbReference>
<sequence>LPSSLISTYMITRKSPEEARPPGLAMEIEPARCECCGLREDCTLDYIRGVTAEFGGTWLCGLCAEAVRDELDKGRRKKKAASGYGVEEATRAHMTFCRKFRSNPAVGVADGMRQILRRRSGDMSMSSSAPRRHGRPAAGAAQVGDDPSTLPF</sequence>
<dbReference type="Pfam" id="PF07911">
    <property type="entry name" value="DUF1677"/>
    <property type="match status" value="1"/>
</dbReference>
<accession>A0A843WD57</accession>
<comment type="caution">
    <text evidence="2">The sequence shown here is derived from an EMBL/GenBank/DDBJ whole genome shotgun (WGS) entry which is preliminary data.</text>
</comment>
<evidence type="ECO:0000313" key="2">
    <source>
        <dbReference type="EMBL" id="MQM05367.1"/>
    </source>
</evidence>
<keyword evidence="3" id="KW-1185">Reference proteome</keyword>
<dbReference type="EMBL" id="NMUH01003399">
    <property type="protein sequence ID" value="MQM05367.1"/>
    <property type="molecule type" value="Genomic_DNA"/>
</dbReference>
<organism evidence="2 3">
    <name type="scientific">Colocasia esculenta</name>
    <name type="common">Wild taro</name>
    <name type="synonym">Arum esculentum</name>
    <dbReference type="NCBI Taxonomy" id="4460"/>
    <lineage>
        <taxon>Eukaryota</taxon>
        <taxon>Viridiplantae</taxon>
        <taxon>Streptophyta</taxon>
        <taxon>Embryophyta</taxon>
        <taxon>Tracheophyta</taxon>
        <taxon>Spermatophyta</taxon>
        <taxon>Magnoliopsida</taxon>
        <taxon>Liliopsida</taxon>
        <taxon>Araceae</taxon>
        <taxon>Aroideae</taxon>
        <taxon>Colocasieae</taxon>
        <taxon>Colocasia</taxon>
    </lineage>
</organism>
<feature type="region of interest" description="Disordered" evidence="1">
    <location>
        <begin position="118"/>
        <end position="152"/>
    </location>
</feature>
<name>A0A843WD57_COLES</name>
<dbReference type="AlphaFoldDB" id="A0A843WD57"/>
<reference evidence="2" key="1">
    <citation type="submission" date="2017-07" db="EMBL/GenBank/DDBJ databases">
        <title>Taro Niue Genome Assembly and Annotation.</title>
        <authorList>
            <person name="Atibalentja N."/>
            <person name="Keating K."/>
            <person name="Fields C.J."/>
        </authorList>
    </citation>
    <scope>NUCLEOTIDE SEQUENCE</scope>
    <source>
        <strain evidence="2">Niue_2</strain>
        <tissue evidence="2">Leaf</tissue>
    </source>
</reference>